<evidence type="ECO:0000256" key="4">
    <source>
        <dbReference type="ARBA" id="ARBA00022840"/>
    </source>
</evidence>
<feature type="region of interest" description="Disordered" evidence="6">
    <location>
        <begin position="1"/>
        <end position="42"/>
    </location>
</feature>
<keyword evidence="1" id="KW-0808">Transferase</keyword>
<evidence type="ECO:0000256" key="2">
    <source>
        <dbReference type="ARBA" id="ARBA00022741"/>
    </source>
</evidence>
<evidence type="ECO:0000256" key="5">
    <source>
        <dbReference type="ARBA" id="ARBA00037982"/>
    </source>
</evidence>
<dbReference type="Gene3D" id="1.10.510.10">
    <property type="entry name" value="Transferase(Phosphotransferase) domain 1"/>
    <property type="match status" value="1"/>
</dbReference>
<dbReference type="OrthoDB" id="4062651at2759"/>
<dbReference type="GO" id="GO:0004672">
    <property type="term" value="F:protein kinase activity"/>
    <property type="evidence" value="ECO:0007669"/>
    <property type="project" value="InterPro"/>
</dbReference>
<dbReference type="PROSITE" id="PS50011">
    <property type="entry name" value="PROTEIN_KINASE_DOM"/>
    <property type="match status" value="1"/>
</dbReference>
<keyword evidence="4" id="KW-0067">ATP-binding</keyword>
<dbReference type="AlphaFoldDB" id="A0A6A5TAY5"/>
<dbReference type="Pfam" id="PF00069">
    <property type="entry name" value="Pkinase"/>
    <property type="match status" value="1"/>
</dbReference>
<dbReference type="GO" id="GO:0005737">
    <property type="term" value="C:cytoplasm"/>
    <property type="evidence" value="ECO:0007669"/>
    <property type="project" value="TreeGrafter"/>
</dbReference>
<evidence type="ECO:0000313" key="9">
    <source>
        <dbReference type="Proteomes" id="UP000800035"/>
    </source>
</evidence>
<organism evidence="8 9">
    <name type="scientific">Byssothecium circinans</name>
    <dbReference type="NCBI Taxonomy" id="147558"/>
    <lineage>
        <taxon>Eukaryota</taxon>
        <taxon>Fungi</taxon>
        <taxon>Dikarya</taxon>
        <taxon>Ascomycota</taxon>
        <taxon>Pezizomycotina</taxon>
        <taxon>Dothideomycetes</taxon>
        <taxon>Pleosporomycetidae</taxon>
        <taxon>Pleosporales</taxon>
        <taxon>Massarineae</taxon>
        <taxon>Massarinaceae</taxon>
        <taxon>Byssothecium</taxon>
    </lineage>
</organism>
<reference evidence="8" key="1">
    <citation type="journal article" date="2020" name="Stud. Mycol.">
        <title>101 Dothideomycetes genomes: a test case for predicting lifestyles and emergence of pathogens.</title>
        <authorList>
            <person name="Haridas S."/>
            <person name="Albert R."/>
            <person name="Binder M."/>
            <person name="Bloem J."/>
            <person name="Labutti K."/>
            <person name="Salamov A."/>
            <person name="Andreopoulos B."/>
            <person name="Baker S."/>
            <person name="Barry K."/>
            <person name="Bills G."/>
            <person name="Bluhm B."/>
            <person name="Cannon C."/>
            <person name="Castanera R."/>
            <person name="Culley D."/>
            <person name="Daum C."/>
            <person name="Ezra D."/>
            <person name="Gonzalez J."/>
            <person name="Henrissat B."/>
            <person name="Kuo A."/>
            <person name="Liang C."/>
            <person name="Lipzen A."/>
            <person name="Lutzoni F."/>
            <person name="Magnuson J."/>
            <person name="Mondo S."/>
            <person name="Nolan M."/>
            <person name="Ohm R."/>
            <person name="Pangilinan J."/>
            <person name="Park H.-J."/>
            <person name="Ramirez L."/>
            <person name="Alfaro M."/>
            <person name="Sun H."/>
            <person name="Tritt A."/>
            <person name="Yoshinaga Y."/>
            <person name="Zwiers L.-H."/>
            <person name="Turgeon B."/>
            <person name="Goodwin S."/>
            <person name="Spatafora J."/>
            <person name="Crous P."/>
            <person name="Grigoriev I."/>
        </authorList>
    </citation>
    <scope>NUCLEOTIDE SEQUENCE</scope>
    <source>
        <strain evidence="8">CBS 675.92</strain>
    </source>
</reference>
<keyword evidence="9" id="KW-1185">Reference proteome</keyword>
<dbReference type="PANTHER" id="PTHR11042">
    <property type="entry name" value="EUKARYOTIC TRANSLATION INITIATION FACTOR 2-ALPHA KINASE EIF2-ALPHA KINASE -RELATED"/>
    <property type="match status" value="1"/>
</dbReference>
<dbReference type="InterPro" id="IPR008271">
    <property type="entry name" value="Ser/Thr_kinase_AS"/>
</dbReference>
<evidence type="ECO:0000256" key="3">
    <source>
        <dbReference type="ARBA" id="ARBA00022777"/>
    </source>
</evidence>
<dbReference type="InterPro" id="IPR011009">
    <property type="entry name" value="Kinase-like_dom_sf"/>
</dbReference>
<feature type="compositionally biased region" description="Polar residues" evidence="6">
    <location>
        <begin position="190"/>
        <end position="200"/>
    </location>
</feature>
<dbReference type="Proteomes" id="UP000800035">
    <property type="component" value="Unassembled WGS sequence"/>
</dbReference>
<feature type="compositionally biased region" description="Acidic residues" evidence="6">
    <location>
        <begin position="1"/>
        <end position="18"/>
    </location>
</feature>
<evidence type="ECO:0000313" key="8">
    <source>
        <dbReference type="EMBL" id="KAF1948832.1"/>
    </source>
</evidence>
<dbReference type="CDD" id="cd00180">
    <property type="entry name" value="PKc"/>
    <property type="match status" value="1"/>
</dbReference>
<evidence type="ECO:0000259" key="7">
    <source>
        <dbReference type="PROSITE" id="PS50011"/>
    </source>
</evidence>
<feature type="region of interest" description="Disordered" evidence="6">
    <location>
        <begin position="178"/>
        <end position="200"/>
    </location>
</feature>
<keyword evidence="2" id="KW-0547">Nucleotide-binding</keyword>
<dbReference type="GO" id="GO:0005634">
    <property type="term" value="C:nucleus"/>
    <property type="evidence" value="ECO:0007669"/>
    <property type="project" value="TreeGrafter"/>
</dbReference>
<dbReference type="InterPro" id="IPR050339">
    <property type="entry name" value="CC_SR_Kinase"/>
</dbReference>
<dbReference type="SUPFAM" id="SSF56112">
    <property type="entry name" value="Protein kinase-like (PK-like)"/>
    <property type="match status" value="1"/>
</dbReference>
<dbReference type="EMBL" id="ML977047">
    <property type="protein sequence ID" value="KAF1948832.1"/>
    <property type="molecule type" value="Genomic_DNA"/>
</dbReference>
<dbReference type="PANTHER" id="PTHR11042:SF190">
    <property type="entry name" value="MITOSIS INHIBITOR PROTEIN KINASE MIK1"/>
    <property type="match status" value="1"/>
</dbReference>
<gene>
    <name evidence="8" type="ORF">CC80DRAFT_555936</name>
</gene>
<evidence type="ECO:0000256" key="6">
    <source>
        <dbReference type="SAM" id="MobiDB-lite"/>
    </source>
</evidence>
<dbReference type="GO" id="GO:0005524">
    <property type="term" value="F:ATP binding"/>
    <property type="evidence" value="ECO:0007669"/>
    <property type="project" value="UniProtKB-KW"/>
</dbReference>
<sequence length="640" mass="71505">MATDSESADCEALEDPSEDSLAPLPAKPDNRNRAELEPGDNDFLKPHVPNGDFIKVRFPSFTAGIRYRHKFNAMIIVRRWQKGVSAPMHKFFSIPKGIISLKATLCEFVEPASSAGMPELLLELLHKRVAEARWEIGAANLLLSTCYLAHTDVTIRTPKLRKPLDAYLRSTWAAESARPSDETPLFPPKSITSIPDTSFSPMPDLSSPASFVSAYSPASLRVADSPASFMTAPSPASITDANSPASFMTAKSVYNSPFAIADSPLVCEAIVEEPEVPPMPSRLMQIGQEYQTQLQEKSLIQPFEKELNWSGKGQHIIFQPNDEIPLATIESLGASSTAIVDRVLCRRIALARKMMRCTRNWTISDALREVYHLQNLRHAHIVQLVGSYLQGRTFALLMYPAADSHLGTFLENTAELAPWSDSFTVRESRDFLKSSFSCLASAVEYIHEHTIKHMDIKPQNILVKKVRRDPVLHTWRIYLADFGLSRSFASQGFSQTDGPTPRTPKYCAPEQYNYDFRGRSADIFSLGCVYSEILTVLCGRHPHDFADFRRGNSEDESFHANLNRVEEWVMTKLHGIHCWISAPSLTCRILCMLQVDPSKRPIATAMVKFFEEADSMQAIQLRGCCAKGPEPYVAYEPPSA</sequence>
<dbReference type="SMART" id="SM00220">
    <property type="entry name" value="S_TKc"/>
    <property type="match status" value="1"/>
</dbReference>
<proteinExistence type="inferred from homology"/>
<protein>
    <submittedName>
        <fullName evidence="8">Kinase-like protein</fullName>
    </submittedName>
</protein>
<feature type="domain" description="Protein kinase" evidence="7">
    <location>
        <begin position="326"/>
        <end position="610"/>
    </location>
</feature>
<evidence type="ECO:0000256" key="1">
    <source>
        <dbReference type="ARBA" id="ARBA00022679"/>
    </source>
</evidence>
<accession>A0A6A5TAY5</accession>
<dbReference type="PROSITE" id="PS00108">
    <property type="entry name" value="PROTEIN_KINASE_ST"/>
    <property type="match status" value="1"/>
</dbReference>
<dbReference type="InterPro" id="IPR000719">
    <property type="entry name" value="Prot_kinase_dom"/>
</dbReference>
<name>A0A6A5TAY5_9PLEO</name>
<keyword evidence="3 8" id="KW-0418">Kinase</keyword>
<comment type="similarity">
    <text evidence="5">Belongs to the protein kinase superfamily. Ser/Thr protein kinase family. GCN2 subfamily.</text>
</comment>